<dbReference type="EMBL" id="JADEWL010000053">
    <property type="protein sequence ID" value="MBE9214201.1"/>
    <property type="molecule type" value="Genomic_DNA"/>
</dbReference>
<keyword evidence="2" id="KW-0812">Transmembrane</keyword>
<dbReference type="GO" id="GO:0008320">
    <property type="term" value="F:protein transmembrane transporter activity"/>
    <property type="evidence" value="ECO:0007669"/>
    <property type="project" value="TreeGrafter"/>
</dbReference>
<feature type="region of interest" description="Disordered" evidence="4">
    <location>
        <begin position="35"/>
        <end position="86"/>
    </location>
</feature>
<reference evidence="7" key="1">
    <citation type="submission" date="2020-10" db="EMBL/GenBank/DDBJ databases">
        <authorList>
            <person name="Castelo-Branco R."/>
            <person name="Eusebio N."/>
            <person name="Adriana R."/>
            <person name="Vieira A."/>
            <person name="Brugerolle De Fraissinette N."/>
            <person name="Rezende De Castro R."/>
            <person name="Schneider M.P."/>
            <person name="Vasconcelos V."/>
            <person name="Leao P.N."/>
        </authorList>
    </citation>
    <scope>NUCLEOTIDE SEQUENCE</scope>
    <source>
        <strain evidence="7">LEGE 06105</strain>
    </source>
</reference>
<dbReference type="Gene3D" id="2.40.160.50">
    <property type="entry name" value="membrane protein fhac: a member of the omp85/tpsb transporter family"/>
    <property type="match status" value="1"/>
</dbReference>
<evidence type="ECO:0000313" key="8">
    <source>
        <dbReference type="Proteomes" id="UP000620559"/>
    </source>
</evidence>
<dbReference type="InterPro" id="IPR005565">
    <property type="entry name" value="Hemolysn_activator_HlyB_C"/>
</dbReference>
<dbReference type="Gene3D" id="3.10.20.310">
    <property type="entry name" value="membrane protein fhac"/>
    <property type="match status" value="1"/>
</dbReference>
<protein>
    <submittedName>
        <fullName evidence="7">ShlB/FhaC/HecB family hemolysin secretion/activation protein</fullName>
    </submittedName>
</protein>
<evidence type="ECO:0000256" key="3">
    <source>
        <dbReference type="ARBA" id="ARBA00023237"/>
    </source>
</evidence>
<gene>
    <name evidence="7" type="ORF">IQ247_16260</name>
</gene>
<dbReference type="InterPro" id="IPR013686">
    <property type="entry name" value="Polypept-transport_assoc_ShlB"/>
</dbReference>
<dbReference type="Pfam" id="PF03865">
    <property type="entry name" value="ShlB"/>
    <property type="match status" value="1"/>
</dbReference>
<comment type="caution">
    <text evidence="7">The sequence shown here is derived from an EMBL/GenBank/DDBJ whole genome shotgun (WGS) entry which is preliminary data.</text>
</comment>
<evidence type="ECO:0000313" key="7">
    <source>
        <dbReference type="EMBL" id="MBE9214201.1"/>
    </source>
</evidence>
<dbReference type="PANTHER" id="PTHR34597">
    <property type="entry name" value="SLR1661 PROTEIN"/>
    <property type="match status" value="1"/>
</dbReference>
<dbReference type="GO" id="GO:0046819">
    <property type="term" value="P:protein secretion by the type V secretion system"/>
    <property type="evidence" value="ECO:0007669"/>
    <property type="project" value="TreeGrafter"/>
</dbReference>
<keyword evidence="1" id="KW-0472">Membrane</keyword>
<dbReference type="AlphaFoldDB" id="A0A8J7K0X7"/>
<keyword evidence="3" id="KW-0998">Cell outer membrane</keyword>
<keyword evidence="1" id="KW-1134">Transmembrane beta strand</keyword>
<keyword evidence="8" id="KW-1185">Reference proteome</keyword>
<feature type="domain" description="Haemolysin activator HlyB C-terminal" evidence="5">
    <location>
        <begin position="232"/>
        <end position="547"/>
    </location>
</feature>
<sequence length="588" mass="64786">MLIIAKITHTFAISCLLILLTSLITKPSSAQKVDNINSFPELPSPQDVQPPVPKPSPLPKPPPLPPPSELLKPSQPPTTPEESLPEISRTFTVKKFEVIGSTVFSSEKFTELLTEFTNKPITFAQLLAARSKITELYIEEGYITSGAYIPEQTLRDGVVKIQIIEGGLEEIQVTGTRRLNPNYIRSRIALATSIPVNQNRLLESLQLLQINPLIENLSAELSAGSRLGSNLLTIKVRETDTFNTQIVLDNGRSPSVGSFRRQLQINEANLLGLGDGISVAYNNTDGSNTVDASYSLPLNPRNGTLTFNYGNTSADVIERPFNTLDIESASQYYELTFRQPLLQTPSQEFALGITASRRESDISSSVFEREDIPLSLLSPGVDQQGGTRITALRFFQEWISRNTQEVIAARSQFSLGTGAFNATINDDTPDSRFFAWRGQAQWVRLLAPDSLLLVRGDVQLASTTLLAAEQFGLGGINSVRGYRQDFLLRDNGVLGSVELQLPILRVSGWDGVLQVTPFFDVGTTWNNSSSRDENDTSTLAAVGLGLRWTQGKNLTAAVEWGIPLVSVDTQTNTWQENGLYFFVQYNLF</sequence>
<name>A0A8J7K0X7_9CYAN</name>
<dbReference type="GO" id="GO:0098046">
    <property type="term" value="C:type V protein secretion system complex"/>
    <property type="evidence" value="ECO:0007669"/>
    <property type="project" value="TreeGrafter"/>
</dbReference>
<evidence type="ECO:0000256" key="1">
    <source>
        <dbReference type="ARBA" id="ARBA00022452"/>
    </source>
</evidence>
<dbReference type="InterPro" id="IPR051544">
    <property type="entry name" value="TPS_OM_transporter"/>
</dbReference>
<feature type="compositionally biased region" description="Pro residues" evidence="4">
    <location>
        <begin position="48"/>
        <end position="79"/>
    </location>
</feature>
<evidence type="ECO:0000259" key="6">
    <source>
        <dbReference type="Pfam" id="PF08479"/>
    </source>
</evidence>
<proteinExistence type="predicted"/>
<dbReference type="Proteomes" id="UP000620559">
    <property type="component" value="Unassembled WGS sequence"/>
</dbReference>
<dbReference type="RefSeq" id="WP_193921735.1">
    <property type="nucleotide sequence ID" value="NZ_JADEWL010000053.1"/>
</dbReference>
<dbReference type="Pfam" id="PF08479">
    <property type="entry name" value="POTRA_2"/>
    <property type="match status" value="1"/>
</dbReference>
<accession>A0A8J7K0X7</accession>
<organism evidence="7 8">
    <name type="scientific">Plectonema cf. radiosum LEGE 06105</name>
    <dbReference type="NCBI Taxonomy" id="945769"/>
    <lineage>
        <taxon>Bacteria</taxon>
        <taxon>Bacillati</taxon>
        <taxon>Cyanobacteriota</taxon>
        <taxon>Cyanophyceae</taxon>
        <taxon>Oscillatoriophycideae</taxon>
        <taxon>Oscillatoriales</taxon>
        <taxon>Microcoleaceae</taxon>
        <taxon>Plectonema</taxon>
    </lineage>
</organism>
<feature type="domain" description="Polypeptide-transport-associated ShlB-type" evidence="6">
    <location>
        <begin position="91"/>
        <end position="166"/>
    </location>
</feature>
<dbReference type="PANTHER" id="PTHR34597:SF1">
    <property type="entry name" value="HEME_HEMOPEXIN TRANSPORTER PROTEIN HUXB"/>
    <property type="match status" value="1"/>
</dbReference>
<evidence type="ECO:0000256" key="2">
    <source>
        <dbReference type="ARBA" id="ARBA00022692"/>
    </source>
</evidence>
<evidence type="ECO:0000259" key="5">
    <source>
        <dbReference type="Pfam" id="PF03865"/>
    </source>
</evidence>
<evidence type="ECO:0000256" key="4">
    <source>
        <dbReference type="SAM" id="MobiDB-lite"/>
    </source>
</evidence>